<gene>
    <name evidence="7" type="ORF">LSAA_13616</name>
</gene>
<dbReference type="GO" id="GO:0030166">
    <property type="term" value="P:proteoglycan biosynthetic process"/>
    <property type="evidence" value="ECO:0007669"/>
    <property type="project" value="TreeGrafter"/>
</dbReference>
<reference evidence="7" key="1">
    <citation type="submission" date="2021-02" db="EMBL/GenBank/DDBJ databases">
        <authorList>
            <person name="Bekaert M."/>
        </authorList>
    </citation>
    <scope>NUCLEOTIDE SEQUENCE</scope>
    <source>
        <strain evidence="7">IoA-00</strain>
    </source>
</reference>
<comment type="cofactor">
    <cofactor evidence="1 6">
        <name>Ca(2+)</name>
        <dbReference type="ChEBI" id="CHEBI:29108"/>
    </cofactor>
</comment>
<dbReference type="SUPFAM" id="SSF101887">
    <property type="entry name" value="Apyrase"/>
    <property type="match status" value="1"/>
</dbReference>
<protein>
    <submittedName>
        <fullName evidence="7">CANT1</fullName>
        <ecNumber evidence="7">3.6.1.6</ecNumber>
    </submittedName>
</protein>
<sequence length="157" mass="17661">MNSATSFRKFVENCNLKERACASQQCKVVCQSGKWFNDEDENQKFYSINSGMEQDAKSKTGSDTWHSFFKPGYLTIGDDGRYSVRFNDGKKEVSSKLSYKLKGMEWSELIVFNDELYSCGDKTGVISSLNITSIVVQAIPWVILSDGNGNDLTPFKC</sequence>
<dbReference type="GO" id="GO:0045134">
    <property type="term" value="F:UDP phosphatase activity"/>
    <property type="evidence" value="ECO:0007669"/>
    <property type="project" value="TreeGrafter"/>
</dbReference>
<evidence type="ECO:0000256" key="2">
    <source>
        <dbReference type="ARBA" id="ARBA00022723"/>
    </source>
</evidence>
<dbReference type="PANTHER" id="PTHR13023:SF3">
    <property type="entry name" value="SOLUBLE CALCIUM-ACTIVATED NUCLEOTIDASE 1"/>
    <property type="match status" value="1"/>
</dbReference>
<name>A0A7R8D557_LEPSM</name>
<organism evidence="7 8">
    <name type="scientific">Lepeophtheirus salmonis</name>
    <name type="common">Salmon louse</name>
    <name type="synonym">Caligus salmonis</name>
    <dbReference type="NCBI Taxonomy" id="72036"/>
    <lineage>
        <taxon>Eukaryota</taxon>
        <taxon>Metazoa</taxon>
        <taxon>Ecdysozoa</taxon>
        <taxon>Arthropoda</taxon>
        <taxon>Crustacea</taxon>
        <taxon>Multicrustacea</taxon>
        <taxon>Hexanauplia</taxon>
        <taxon>Copepoda</taxon>
        <taxon>Siphonostomatoida</taxon>
        <taxon>Caligidae</taxon>
        <taxon>Lepeophtheirus</taxon>
    </lineage>
</organism>
<evidence type="ECO:0000256" key="4">
    <source>
        <dbReference type="ARBA" id="ARBA00022837"/>
    </source>
</evidence>
<evidence type="ECO:0000256" key="6">
    <source>
        <dbReference type="PIRSR" id="PIRSR609283-1"/>
    </source>
</evidence>
<accession>A0A7R8D557</accession>
<dbReference type="AlphaFoldDB" id="A0A7R8D557"/>
<dbReference type="EMBL" id="HG994587">
    <property type="protein sequence ID" value="CAF3031574.1"/>
    <property type="molecule type" value="Genomic_DNA"/>
</dbReference>
<evidence type="ECO:0000256" key="3">
    <source>
        <dbReference type="ARBA" id="ARBA00022801"/>
    </source>
</evidence>
<evidence type="ECO:0000313" key="8">
    <source>
        <dbReference type="Proteomes" id="UP000675881"/>
    </source>
</evidence>
<comment type="similarity">
    <text evidence="5">Belongs to the apyrase family.</text>
</comment>
<evidence type="ECO:0000256" key="1">
    <source>
        <dbReference type="ARBA" id="ARBA00001913"/>
    </source>
</evidence>
<evidence type="ECO:0000313" key="7">
    <source>
        <dbReference type="EMBL" id="CAF3031574.1"/>
    </source>
</evidence>
<proteinExistence type="inferred from homology"/>
<dbReference type="PANTHER" id="PTHR13023">
    <property type="entry name" value="APYRASE"/>
    <property type="match status" value="1"/>
</dbReference>
<dbReference type="Proteomes" id="UP000675881">
    <property type="component" value="Chromosome 8"/>
</dbReference>
<dbReference type="InterPro" id="IPR036258">
    <property type="entry name" value="Apyrase_sf"/>
</dbReference>
<dbReference type="Pfam" id="PF06079">
    <property type="entry name" value="Apyrase"/>
    <property type="match status" value="1"/>
</dbReference>
<feature type="binding site" evidence="6">
    <location>
        <position position="107"/>
    </location>
    <ligand>
        <name>Ca(2+)</name>
        <dbReference type="ChEBI" id="CHEBI:29108"/>
    </ligand>
</feature>
<keyword evidence="3 7" id="KW-0378">Hydrolase</keyword>
<dbReference type="Gene3D" id="2.120.10.100">
    <property type="entry name" value="Apyrase"/>
    <property type="match status" value="1"/>
</dbReference>
<keyword evidence="2 6" id="KW-0479">Metal-binding</keyword>
<feature type="binding site" evidence="6">
    <location>
        <position position="108"/>
    </location>
    <ligand>
        <name>Ca(2+)</name>
        <dbReference type="ChEBI" id="CHEBI:29108"/>
    </ligand>
</feature>
<keyword evidence="8" id="KW-1185">Reference proteome</keyword>
<dbReference type="GO" id="GO:0005509">
    <property type="term" value="F:calcium ion binding"/>
    <property type="evidence" value="ECO:0007669"/>
    <property type="project" value="InterPro"/>
</dbReference>
<dbReference type="EC" id="3.6.1.6" evidence="7"/>
<keyword evidence="4 6" id="KW-0106">Calcium</keyword>
<dbReference type="GO" id="GO:0004382">
    <property type="term" value="F:GDP phosphatase activity"/>
    <property type="evidence" value="ECO:0007669"/>
    <property type="project" value="TreeGrafter"/>
</dbReference>
<dbReference type="OrthoDB" id="25028at2759"/>
<evidence type="ECO:0000256" key="5">
    <source>
        <dbReference type="ARBA" id="ARBA00025738"/>
    </source>
</evidence>
<dbReference type="InterPro" id="IPR009283">
    <property type="entry name" value="Apyrase"/>
</dbReference>